<evidence type="ECO:0000256" key="1">
    <source>
        <dbReference type="ARBA" id="ARBA00004141"/>
    </source>
</evidence>
<feature type="transmembrane region" description="Helical" evidence="5">
    <location>
        <begin position="290"/>
        <end position="310"/>
    </location>
</feature>
<keyword evidence="4 5" id="KW-0472">Membrane</keyword>
<feature type="domain" description="ABC-2 type transporter transmembrane" evidence="6">
    <location>
        <begin position="19"/>
        <end position="361"/>
    </location>
</feature>
<reference evidence="7 8" key="1">
    <citation type="submission" date="2019-03" db="EMBL/GenBank/DDBJ databases">
        <title>Genomic Encyclopedia of Type Strains, Phase IV (KMG-IV): sequencing the most valuable type-strain genomes for metagenomic binning, comparative biology and taxonomic classification.</title>
        <authorList>
            <person name="Goeker M."/>
        </authorList>
    </citation>
    <scope>NUCLEOTIDE SEQUENCE [LARGE SCALE GENOMIC DNA]</scope>
    <source>
        <strain evidence="7 8">DSM 45707</strain>
    </source>
</reference>
<keyword evidence="2 5" id="KW-0812">Transmembrane</keyword>
<evidence type="ECO:0000256" key="2">
    <source>
        <dbReference type="ARBA" id="ARBA00022692"/>
    </source>
</evidence>
<sequence>MKIIWTVLKKELTDQLRDRRTLWLTIIIPLLLVPVLFLWLTKEDSSPNPQVAVSQSLPTSLQKQVEQGLKVKVVPSTHPVEEVKKEKAIAALSFNETTKTLDLYQSSSETPDLEQTLSGMVAQLNLEAGLQHQSKLGISPQELYPWKLNTHDLSKDTFNRSAVFYILGLVLGMAPLTGGMTLAIDAIAGEKERKTIYSLFLLPISPTQLWMGKWLAVTLMGCLSTLITIGATWGANLYTGELIIPSSALTQIAPFTWIIYGILIVATIAFLSSIQLLVSTFARTFKEAQSYFTPVLFLVMIPIFMMMGIKPVELEAYQIYTPIFSLYSMLLKILYGQSDYVHLLIATGITLITGIAVAYLASFFFKQPRWILGRD</sequence>
<dbReference type="Pfam" id="PF12698">
    <property type="entry name" value="ABC2_membrane_3"/>
    <property type="match status" value="1"/>
</dbReference>
<name>A0A4R3L3D3_9BACL</name>
<feature type="transmembrane region" description="Helical" evidence="5">
    <location>
        <begin position="316"/>
        <end position="335"/>
    </location>
</feature>
<dbReference type="AlphaFoldDB" id="A0A4R3L3D3"/>
<feature type="transmembrane region" description="Helical" evidence="5">
    <location>
        <begin position="342"/>
        <end position="365"/>
    </location>
</feature>
<evidence type="ECO:0000259" key="6">
    <source>
        <dbReference type="Pfam" id="PF12698"/>
    </source>
</evidence>
<dbReference type="Proteomes" id="UP000294937">
    <property type="component" value="Unassembled WGS sequence"/>
</dbReference>
<feature type="transmembrane region" description="Helical" evidence="5">
    <location>
        <begin position="255"/>
        <end position="278"/>
    </location>
</feature>
<dbReference type="PANTHER" id="PTHR43471:SF3">
    <property type="entry name" value="ABC TRANSPORTER PERMEASE PROTEIN NATB"/>
    <property type="match status" value="1"/>
</dbReference>
<evidence type="ECO:0000256" key="3">
    <source>
        <dbReference type="ARBA" id="ARBA00022989"/>
    </source>
</evidence>
<dbReference type="InterPro" id="IPR013525">
    <property type="entry name" value="ABC2_TM"/>
</dbReference>
<dbReference type="GO" id="GO:0140359">
    <property type="term" value="F:ABC-type transporter activity"/>
    <property type="evidence" value="ECO:0007669"/>
    <property type="project" value="InterPro"/>
</dbReference>
<evidence type="ECO:0000313" key="7">
    <source>
        <dbReference type="EMBL" id="TCS94201.1"/>
    </source>
</evidence>
<dbReference type="GO" id="GO:0016020">
    <property type="term" value="C:membrane"/>
    <property type="evidence" value="ECO:0007669"/>
    <property type="project" value="UniProtKB-SubCell"/>
</dbReference>
<comment type="subcellular location">
    <subcellularLocation>
        <location evidence="1">Membrane</location>
        <topology evidence="1">Multi-pass membrane protein</topology>
    </subcellularLocation>
</comment>
<keyword evidence="3 5" id="KW-1133">Transmembrane helix</keyword>
<gene>
    <name evidence="7" type="ORF">EDD58_10467</name>
</gene>
<feature type="transmembrane region" description="Helical" evidence="5">
    <location>
        <begin position="214"/>
        <end position="235"/>
    </location>
</feature>
<keyword evidence="8" id="KW-1185">Reference proteome</keyword>
<dbReference type="RefSeq" id="WP_131924630.1">
    <property type="nucleotide sequence ID" value="NZ_SMAG01000004.1"/>
</dbReference>
<dbReference type="PANTHER" id="PTHR43471">
    <property type="entry name" value="ABC TRANSPORTER PERMEASE"/>
    <property type="match status" value="1"/>
</dbReference>
<comment type="caution">
    <text evidence="7">The sequence shown here is derived from an EMBL/GenBank/DDBJ whole genome shotgun (WGS) entry which is preliminary data.</text>
</comment>
<evidence type="ECO:0000256" key="5">
    <source>
        <dbReference type="SAM" id="Phobius"/>
    </source>
</evidence>
<organism evidence="7 8">
    <name type="scientific">Hazenella coriacea</name>
    <dbReference type="NCBI Taxonomy" id="1179467"/>
    <lineage>
        <taxon>Bacteria</taxon>
        <taxon>Bacillati</taxon>
        <taxon>Bacillota</taxon>
        <taxon>Bacilli</taxon>
        <taxon>Bacillales</taxon>
        <taxon>Thermoactinomycetaceae</taxon>
        <taxon>Hazenella</taxon>
    </lineage>
</organism>
<accession>A0A4R3L3D3</accession>
<feature type="transmembrane region" description="Helical" evidence="5">
    <location>
        <begin position="162"/>
        <end position="184"/>
    </location>
</feature>
<proteinExistence type="predicted"/>
<feature type="transmembrane region" description="Helical" evidence="5">
    <location>
        <begin position="21"/>
        <end position="40"/>
    </location>
</feature>
<evidence type="ECO:0000313" key="8">
    <source>
        <dbReference type="Proteomes" id="UP000294937"/>
    </source>
</evidence>
<evidence type="ECO:0000256" key="4">
    <source>
        <dbReference type="ARBA" id="ARBA00023136"/>
    </source>
</evidence>
<dbReference type="OrthoDB" id="5486437at2"/>
<protein>
    <submittedName>
        <fullName evidence="7">ABC-type Na+ efflux pump permease subunit</fullName>
    </submittedName>
</protein>
<dbReference type="EMBL" id="SMAG01000004">
    <property type="protein sequence ID" value="TCS94201.1"/>
    <property type="molecule type" value="Genomic_DNA"/>
</dbReference>